<reference evidence="3" key="1">
    <citation type="journal article" date="2019" name="Int. J. Syst. Evol. Microbiol.">
        <title>The Global Catalogue of Microorganisms (GCM) 10K type strain sequencing project: providing services to taxonomists for standard genome sequencing and annotation.</title>
        <authorList>
            <consortium name="The Broad Institute Genomics Platform"/>
            <consortium name="The Broad Institute Genome Sequencing Center for Infectious Disease"/>
            <person name="Wu L."/>
            <person name="Ma J."/>
        </authorList>
    </citation>
    <scope>NUCLEOTIDE SEQUENCE [LARGE SCALE GENOMIC DNA]</scope>
    <source>
        <strain evidence="3">CCUG 54950</strain>
    </source>
</reference>
<dbReference type="EMBL" id="JBHUEH010000011">
    <property type="protein sequence ID" value="MFD1885276.1"/>
    <property type="molecule type" value="Genomic_DNA"/>
</dbReference>
<evidence type="ECO:0000313" key="2">
    <source>
        <dbReference type="EMBL" id="MFD1885276.1"/>
    </source>
</evidence>
<evidence type="ECO:0000313" key="3">
    <source>
        <dbReference type="Proteomes" id="UP001597233"/>
    </source>
</evidence>
<evidence type="ECO:0000256" key="1">
    <source>
        <dbReference type="ARBA" id="ARBA00005721"/>
    </source>
</evidence>
<accession>A0ABW4RG38</accession>
<name>A0ABW4RG38_9BACL</name>
<keyword evidence="3" id="KW-1185">Reference proteome</keyword>
<protein>
    <submittedName>
        <fullName evidence="2">Asp23/Gls24 family envelope stress response protein</fullName>
    </submittedName>
</protein>
<dbReference type="Proteomes" id="UP001597233">
    <property type="component" value="Unassembled WGS sequence"/>
</dbReference>
<dbReference type="PANTHER" id="PTHR34297">
    <property type="entry name" value="HYPOTHETICAL CYTOSOLIC PROTEIN-RELATED"/>
    <property type="match status" value="1"/>
</dbReference>
<gene>
    <name evidence="2" type="ORF">ACFSC9_07015</name>
</gene>
<proteinExistence type="inferred from homology"/>
<comment type="caution">
    <text evidence="2">The sequence shown here is derived from an EMBL/GenBank/DDBJ whole genome shotgun (WGS) entry which is preliminary data.</text>
</comment>
<organism evidence="2 3">
    <name type="scientific">Paenibacillus wenxiniae</name>
    <dbReference type="NCBI Taxonomy" id="1636843"/>
    <lineage>
        <taxon>Bacteria</taxon>
        <taxon>Bacillati</taxon>
        <taxon>Bacillota</taxon>
        <taxon>Bacilli</taxon>
        <taxon>Bacillales</taxon>
        <taxon>Paenibacillaceae</taxon>
        <taxon>Paenibacillus</taxon>
    </lineage>
</organism>
<dbReference type="Pfam" id="PF03780">
    <property type="entry name" value="Asp23"/>
    <property type="match status" value="1"/>
</dbReference>
<dbReference type="InterPro" id="IPR005531">
    <property type="entry name" value="Asp23"/>
</dbReference>
<sequence>MTESLQLDMGTIKIADDVVAKVAGMAALETPGIAAMSGGLSEGFAKRLSGKNVQKGVTVEVGQLEAAIDLRIIVLYETPIHEVCRMLQQNVREAVETLTGLKVVEVNVKVEGVAFKDELMDTDKNRSSNHPFKVM</sequence>
<dbReference type="RefSeq" id="WP_347326665.1">
    <property type="nucleotide sequence ID" value="NZ_JBCGUH010000014.1"/>
</dbReference>
<dbReference type="PANTHER" id="PTHR34297:SF2">
    <property type="entry name" value="ASP23_GLS24 FAMILY ENVELOPE STRESS RESPONSE PROTEIN"/>
    <property type="match status" value="1"/>
</dbReference>
<comment type="similarity">
    <text evidence="1">Belongs to the asp23 family.</text>
</comment>